<name>B3SCQ1_TRIAD</name>
<dbReference type="CTD" id="6759222"/>
<dbReference type="FunCoup" id="B3SCQ1">
    <property type="interactions" value="1221"/>
</dbReference>
<dbReference type="Gene3D" id="3.30.9.10">
    <property type="entry name" value="D-Amino Acid Oxidase, subunit A, domain 2"/>
    <property type="match status" value="1"/>
</dbReference>
<dbReference type="RefSeq" id="XP_002118029.1">
    <property type="nucleotide sequence ID" value="XM_002117993.1"/>
</dbReference>
<evidence type="ECO:0000256" key="3">
    <source>
        <dbReference type="ARBA" id="ARBA00022827"/>
    </source>
</evidence>
<keyword evidence="2" id="KW-0285">Flavoprotein</keyword>
<reference evidence="10 11" key="1">
    <citation type="journal article" date="2008" name="Nature">
        <title>The Trichoplax genome and the nature of placozoans.</title>
        <authorList>
            <person name="Srivastava M."/>
            <person name="Begovic E."/>
            <person name="Chapman J."/>
            <person name="Putnam N.H."/>
            <person name="Hellsten U."/>
            <person name="Kawashima T."/>
            <person name="Kuo A."/>
            <person name="Mitros T."/>
            <person name="Salamov A."/>
            <person name="Carpenter M.L."/>
            <person name="Signorovitch A.Y."/>
            <person name="Moreno M.A."/>
            <person name="Kamm K."/>
            <person name="Grimwood J."/>
            <person name="Schmutz J."/>
            <person name="Shapiro H."/>
            <person name="Grigoriev I.V."/>
            <person name="Buss L.W."/>
            <person name="Schierwater B."/>
            <person name="Dellaporta S.L."/>
            <person name="Rokhsar D.S."/>
        </authorList>
    </citation>
    <scope>NUCLEOTIDE SEQUENCE [LARGE SCALE GENOMIC DNA]</scope>
    <source>
        <strain evidence="10 11">Grell-BS-1999</strain>
    </source>
</reference>
<dbReference type="Pfam" id="PF01266">
    <property type="entry name" value="DAO"/>
    <property type="match status" value="1"/>
</dbReference>
<dbReference type="EC" id="1.1.99.2" evidence="7"/>
<dbReference type="InParanoid" id="B3SCQ1"/>
<evidence type="ECO:0000256" key="5">
    <source>
        <dbReference type="ARBA" id="ARBA00036066"/>
    </source>
</evidence>
<dbReference type="OMA" id="GVHFTRM"/>
<evidence type="ECO:0000313" key="11">
    <source>
        <dbReference type="Proteomes" id="UP000009022"/>
    </source>
</evidence>
<dbReference type="InterPro" id="IPR036188">
    <property type="entry name" value="FAD/NAD-bd_sf"/>
</dbReference>
<evidence type="ECO:0000313" key="10">
    <source>
        <dbReference type="EMBL" id="EDV19512.1"/>
    </source>
</evidence>
<keyword evidence="4" id="KW-0560">Oxidoreductase</keyword>
<keyword evidence="3" id="KW-0274">FAD</keyword>
<dbReference type="SUPFAM" id="SSF51905">
    <property type="entry name" value="FAD/NAD(P)-binding domain"/>
    <property type="match status" value="1"/>
</dbReference>
<comment type="catalytic activity">
    <reaction evidence="5">
        <text>(S)-2-hydroxyglutarate + A = 2-oxoglutarate + AH2</text>
        <dbReference type="Rhea" id="RHEA:21252"/>
        <dbReference type="ChEBI" id="CHEBI:13193"/>
        <dbReference type="ChEBI" id="CHEBI:16782"/>
        <dbReference type="ChEBI" id="CHEBI:16810"/>
        <dbReference type="ChEBI" id="CHEBI:17499"/>
        <dbReference type="EC" id="1.1.99.2"/>
    </reaction>
</comment>
<comment type="cofactor">
    <cofactor evidence="1">
        <name>FAD</name>
        <dbReference type="ChEBI" id="CHEBI:57692"/>
    </cofactor>
</comment>
<dbReference type="Proteomes" id="UP000009022">
    <property type="component" value="Unassembled WGS sequence"/>
</dbReference>
<comment type="similarity">
    <text evidence="6">Belongs to the L2HGDH family.</text>
</comment>
<gene>
    <name evidence="10" type="ORF">TRIADDRAFT_51164</name>
</gene>
<dbReference type="PANTHER" id="PTHR43104:SF2">
    <property type="entry name" value="L-2-HYDROXYGLUTARATE DEHYDROGENASE, MITOCHONDRIAL"/>
    <property type="match status" value="1"/>
</dbReference>
<evidence type="ECO:0000259" key="9">
    <source>
        <dbReference type="Pfam" id="PF01266"/>
    </source>
</evidence>
<dbReference type="NCBIfam" id="NF008726">
    <property type="entry name" value="PRK11728.1"/>
    <property type="match status" value="1"/>
</dbReference>
<keyword evidence="11" id="KW-1185">Reference proteome</keyword>
<feature type="domain" description="FAD dependent oxidoreductase" evidence="9">
    <location>
        <begin position="2"/>
        <end position="371"/>
    </location>
</feature>
<dbReference type="eggNOG" id="KOG2665">
    <property type="taxonomic scope" value="Eukaryota"/>
</dbReference>
<dbReference type="PhylomeDB" id="B3SCQ1"/>
<dbReference type="STRING" id="10228.B3SCQ1"/>
<dbReference type="GeneID" id="6759222"/>
<proteinExistence type="inferred from homology"/>
<evidence type="ECO:0000256" key="8">
    <source>
        <dbReference type="ARBA" id="ARBA00041137"/>
    </source>
</evidence>
<dbReference type="HOGENOM" id="CLU_024775_0_0_1"/>
<evidence type="ECO:0000256" key="2">
    <source>
        <dbReference type="ARBA" id="ARBA00022630"/>
    </source>
</evidence>
<organism evidence="10 11">
    <name type="scientific">Trichoplax adhaerens</name>
    <name type="common">Trichoplax reptans</name>
    <dbReference type="NCBI Taxonomy" id="10228"/>
    <lineage>
        <taxon>Eukaryota</taxon>
        <taxon>Metazoa</taxon>
        <taxon>Placozoa</taxon>
        <taxon>Uniplacotomia</taxon>
        <taxon>Trichoplacea</taxon>
        <taxon>Trichoplacidae</taxon>
        <taxon>Trichoplax</taxon>
    </lineage>
</organism>
<evidence type="ECO:0000256" key="6">
    <source>
        <dbReference type="ARBA" id="ARBA00037941"/>
    </source>
</evidence>
<accession>B3SCQ1</accession>
<dbReference type="FunFam" id="3.30.9.10:FF:000127">
    <property type="entry name" value="FAD-dependent oxidoreductase family protein"/>
    <property type="match status" value="1"/>
</dbReference>
<dbReference type="PANTHER" id="PTHR43104">
    <property type="entry name" value="L-2-HYDROXYGLUTARATE DEHYDROGENASE, MITOCHONDRIAL"/>
    <property type="match status" value="1"/>
</dbReference>
<protein>
    <recommendedName>
        <fullName evidence="8">L-2-hydroxyglutarate dehydrogenase, mitochondrial</fullName>
        <ecNumber evidence="7">1.1.99.2</ecNumber>
    </recommendedName>
</protein>
<evidence type="ECO:0000256" key="7">
    <source>
        <dbReference type="ARBA" id="ARBA00038878"/>
    </source>
</evidence>
<dbReference type="EMBL" id="DS985272">
    <property type="protein sequence ID" value="EDV19512.1"/>
    <property type="molecule type" value="Genomic_DNA"/>
</dbReference>
<dbReference type="InterPro" id="IPR006076">
    <property type="entry name" value="FAD-dep_OxRdtase"/>
</dbReference>
<dbReference type="KEGG" id="tad:TRIADDRAFT_51164"/>
<evidence type="ECO:0000256" key="4">
    <source>
        <dbReference type="ARBA" id="ARBA00023002"/>
    </source>
</evidence>
<dbReference type="OrthoDB" id="498204at2759"/>
<dbReference type="GO" id="GO:0047545">
    <property type="term" value="F:(S)-2-hydroxyglutarate dehydrogenase activity"/>
    <property type="evidence" value="ECO:0000318"/>
    <property type="project" value="GO_Central"/>
</dbReference>
<dbReference type="Gene3D" id="3.50.50.60">
    <property type="entry name" value="FAD/NAD(P)-binding domain"/>
    <property type="match status" value="1"/>
</dbReference>
<evidence type="ECO:0000256" key="1">
    <source>
        <dbReference type="ARBA" id="ARBA00001974"/>
    </source>
</evidence>
<sequence length="383" mass="42258">MVVVGGGIIGLATARELLIRQPTLKLAVLEKESLLAQHQSTHNSGVIHSGVYYVPGSLKAKLCVEGANLMYEYCDKSKVQYKKCGKVIVAVEKNEMTRLKNLYERGLQNGVRDIRLISKEELKTLEPNCEGIAAIYVPHTGIVDYGQVAKSYSEDIRNFGGSHKENIKSRFVITCCGLYSDRLASKSGCESEPKIVPFRGNYLVLRKNKSNLINGNIYPVPNPDLPFLGVHFTPKINGEVWLGPNAILALSREGYRFTDINPQQLMESISNKGLIKLLCKHWQFGIQETIRNAFLPAQIQQLQRYVPKLQIDDVVRGPAGVRAQALDTDGNLVDDFIFDSPPGNIGQLILHVRNAPSPGATSSLAIAKVIASEINHKLNGKKS</sequence>
<dbReference type="AlphaFoldDB" id="B3SCQ1"/>